<dbReference type="HAMAP" id="MF_03188">
    <property type="entry name" value="Methyltr_EFM4"/>
    <property type="match status" value="1"/>
</dbReference>
<keyword evidence="1" id="KW-0963">Cytoplasm</keyword>
<reference evidence="6" key="1">
    <citation type="submission" date="2023-10" db="EMBL/GenBank/DDBJ databases">
        <title>Genome assembly of Pristionchus species.</title>
        <authorList>
            <person name="Yoshida K."/>
            <person name="Sommer R.J."/>
        </authorList>
    </citation>
    <scope>NUCLEOTIDE SEQUENCE</scope>
    <source>
        <strain evidence="6">RS5133</strain>
    </source>
</reference>
<keyword evidence="2" id="KW-0489">Methyltransferase</keyword>
<evidence type="ECO:0000256" key="4">
    <source>
        <dbReference type="ARBA" id="ARBA00022691"/>
    </source>
</evidence>
<dbReference type="InterPro" id="IPR026635">
    <property type="entry name" value="Efm4/METTL10"/>
</dbReference>
<feature type="domain" description="Methyltransferase" evidence="5">
    <location>
        <begin position="64"/>
        <end position="190"/>
    </location>
</feature>
<proteinExistence type="inferred from homology"/>
<dbReference type="PANTHER" id="PTHR12843:SF5">
    <property type="entry name" value="EEF1A LYSINE METHYLTRANSFERASE 2"/>
    <property type="match status" value="1"/>
</dbReference>
<dbReference type="Pfam" id="PF13847">
    <property type="entry name" value="Methyltransf_31"/>
    <property type="match status" value="1"/>
</dbReference>
<evidence type="ECO:0000256" key="1">
    <source>
        <dbReference type="ARBA" id="ARBA00022490"/>
    </source>
</evidence>
<keyword evidence="3" id="KW-0808">Transferase</keyword>
<dbReference type="PANTHER" id="PTHR12843">
    <property type="entry name" value="PROTEIN-LYSINE N-METHYLTRANSFERASE METTL10"/>
    <property type="match status" value="1"/>
</dbReference>
<evidence type="ECO:0000313" key="6">
    <source>
        <dbReference type="EMBL" id="GMT25875.1"/>
    </source>
</evidence>
<dbReference type="GO" id="GO:0016279">
    <property type="term" value="F:protein-lysine N-methyltransferase activity"/>
    <property type="evidence" value="ECO:0007669"/>
    <property type="project" value="TreeGrafter"/>
</dbReference>
<evidence type="ECO:0000256" key="2">
    <source>
        <dbReference type="ARBA" id="ARBA00022603"/>
    </source>
</evidence>
<feature type="non-terminal residue" evidence="6">
    <location>
        <position position="237"/>
    </location>
</feature>
<dbReference type="GO" id="GO:0005737">
    <property type="term" value="C:cytoplasm"/>
    <property type="evidence" value="ECO:0007669"/>
    <property type="project" value="TreeGrafter"/>
</dbReference>
<dbReference type="InterPro" id="IPR029063">
    <property type="entry name" value="SAM-dependent_MTases_sf"/>
</dbReference>
<keyword evidence="7" id="KW-1185">Reference proteome</keyword>
<dbReference type="Proteomes" id="UP001432322">
    <property type="component" value="Unassembled WGS sequence"/>
</dbReference>
<dbReference type="CDD" id="cd02440">
    <property type="entry name" value="AdoMet_MTases"/>
    <property type="match status" value="1"/>
</dbReference>
<sequence>SERMSDVEDSANPASSALGTKEYWDAHYSLELGNYEESQDEGEIWFGKQAETRAVQYILGQSKEKKARVLDFGCGNGHFLRRLRSARSDWAALHGTDYSEPSIDLCRKIEEEQREEGQAEIEYTVFDILSESSLATLANAKFDFVHDKGTWDAISLSDDRSTRLVAYRNALAQLLIAGGQFVIVSCNYTTTELRDFFSVAGLLQFECELPAAAAAATAAFSFGGKTGAPFHTAVFSR</sequence>
<gene>
    <name evidence="6" type="ORF">PFISCL1PPCAC_17172</name>
</gene>
<dbReference type="EMBL" id="BTSY01000004">
    <property type="protein sequence ID" value="GMT25875.1"/>
    <property type="molecule type" value="Genomic_DNA"/>
</dbReference>
<accession>A0AAV5W683</accession>
<dbReference type="Gene3D" id="3.40.50.150">
    <property type="entry name" value="Vaccinia Virus protein VP39"/>
    <property type="match status" value="1"/>
</dbReference>
<evidence type="ECO:0000313" key="7">
    <source>
        <dbReference type="Proteomes" id="UP001432322"/>
    </source>
</evidence>
<comment type="caution">
    <text evidence="6">The sequence shown here is derived from an EMBL/GenBank/DDBJ whole genome shotgun (WGS) entry which is preliminary data.</text>
</comment>
<dbReference type="AlphaFoldDB" id="A0AAV5W683"/>
<dbReference type="SUPFAM" id="SSF53335">
    <property type="entry name" value="S-adenosyl-L-methionine-dependent methyltransferases"/>
    <property type="match status" value="1"/>
</dbReference>
<feature type="non-terminal residue" evidence="6">
    <location>
        <position position="1"/>
    </location>
</feature>
<evidence type="ECO:0000259" key="5">
    <source>
        <dbReference type="Pfam" id="PF13847"/>
    </source>
</evidence>
<dbReference type="InterPro" id="IPR025714">
    <property type="entry name" value="Methyltranfer_dom"/>
</dbReference>
<keyword evidence="4" id="KW-0949">S-adenosyl-L-methionine</keyword>
<name>A0AAV5W683_9BILA</name>
<evidence type="ECO:0000256" key="3">
    <source>
        <dbReference type="ARBA" id="ARBA00022679"/>
    </source>
</evidence>
<dbReference type="GO" id="GO:0032259">
    <property type="term" value="P:methylation"/>
    <property type="evidence" value="ECO:0007669"/>
    <property type="project" value="UniProtKB-KW"/>
</dbReference>
<organism evidence="6 7">
    <name type="scientific">Pristionchus fissidentatus</name>
    <dbReference type="NCBI Taxonomy" id="1538716"/>
    <lineage>
        <taxon>Eukaryota</taxon>
        <taxon>Metazoa</taxon>
        <taxon>Ecdysozoa</taxon>
        <taxon>Nematoda</taxon>
        <taxon>Chromadorea</taxon>
        <taxon>Rhabditida</taxon>
        <taxon>Rhabditina</taxon>
        <taxon>Diplogasteromorpha</taxon>
        <taxon>Diplogasteroidea</taxon>
        <taxon>Neodiplogasteridae</taxon>
        <taxon>Pristionchus</taxon>
    </lineage>
</organism>
<protein>
    <recommendedName>
        <fullName evidence="5">Methyltransferase domain-containing protein</fullName>
    </recommendedName>
</protein>